<dbReference type="Pfam" id="PF24124">
    <property type="entry name" value="YphA"/>
    <property type="match status" value="1"/>
</dbReference>
<evidence type="ECO:0000313" key="2">
    <source>
        <dbReference type="EMBL" id="MFC7391550.1"/>
    </source>
</evidence>
<name>A0ABW2PTJ7_9BACL</name>
<reference evidence="3" key="1">
    <citation type="journal article" date="2019" name="Int. J. Syst. Evol. Microbiol.">
        <title>The Global Catalogue of Microorganisms (GCM) 10K type strain sequencing project: providing services to taxonomists for standard genome sequencing and annotation.</title>
        <authorList>
            <consortium name="The Broad Institute Genomics Platform"/>
            <consortium name="The Broad Institute Genome Sequencing Center for Infectious Disease"/>
            <person name="Wu L."/>
            <person name="Ma J."/>
        </authorList>
    </citation>
    <scope>NUCLEOTIDE SEQUENCE [LARGE SCALE GENOMIC DNA]</scope>
    <source>
        <strain evidence="3">CGMCC 1.16305</strain>
    </source>
</reference>
<evidence type="ECO:0000256" key="1">
    <source>
        <dbReference type="SAM" id="Phobius"/>
    </source>
</evidence>
<dbReference type="RefSeq" id="WP_380962660.1">
    <property type="nucleotide sequence ID" value="NZ_JBHTCO010000001.1"/>
</dbReference>
<gene>
    <name evidence="2" type="ORF">ACFQRG_00800</name>
</gene>
<feature type="transmembrane region" description="Helical" evidence="1">
    <location>
        <begin position="130"/>
        <end position="149"/>
    </location>
</feature>
<evidence type="ECO:0000313" key="3">
    <source>
        <dbReference type="Proteomes" id="UP001596505"/>
    </source>
</evidence>
<comment type="caution">
    <text evidence="2">The sequence shown here is derived from an EMBL/GenBank/DDBJ whole genome shotgun (WGS) entry which is preliminary data.</text>
</comment>
<keyword evidence="1" id="KW-0472">Membrane</keyword>
<feature type="transmembrane region" description="Helical" evidence="1">
    <location>
        <begin position="6"/>
        <end position="23"/>
    </location>
</feature>
<dbReference type="Proteomes" id="UP001596505">
    <property type="component" value="Unassembled WGS sequence"/>
</dbReference>
<accession>A0ABW2PTJ7</accession>
<keyword evidence="1" id="KW-1133">Transmembrane helix</keyword>
<protein>
    <recommendedName>
        <fullName evidence="4">Membrane protein YpjA</fullName>
    </recommendedName>
</protein>
<feature type="transmembrane region" description="Helical" evidence="1">
    <location>
        <begin position="52"/>
        <end position="68"/>
    </location>
</feature>
<keyword evidence="3" id="KW-1185">Reference proteome</keyword>
<dbReference type="EMBL" id="JBHTCO010000001">
    <property type="protein sequence ID" value="MFC7391550.1"/>
    <property type="molecule type" value="Genomic_DNA"/>
</dbReference>
<evidence type="ECO:0008006" key="4">
    <source>
        <dbReference type="Google" id="ProtNLM"/>
    </source>
</evidence>
<feature type="transmembrane region" description="Helical" evidence="1">
    <location>
        <begin position="164"/>
        <end position="184"/>
    </location>
</feature>
<feature type="transmembrane region" description="Helical" evidence="1">
    <location>
        <begin position="75"/>
        <end position="95"/>
    </location>
</feature>
<organism evidence="2 3">
    <name type="scientific">Scopulibacillus cellulosilyticus</name>
    <dbReference type="NCBI Taxonomy" id="2665665"/>
    <lineage>
        <taxon>Bacteria</taxon>
        <taxon>Bacillati</taxon>
        <taxon>Bacillota</taxon>
        <taxon>Bacilli</taxon>
        <taxon>Bacillales</taxon>
        <taxon>Sporolactobacillaceae</taxon>
        <taxon>Scopulibacillus</taxon>
    </lineage>
</organism>
<sequence>MEGIVFYWVMWGLWIATTFIMGYRPLRFWASFTCLIAIILSNSFLHIEMIKINDTYIFFFVVGLGLLGRSSFLKLSYYFVVHLIVMMLYIIYTIYTMYEPAILLMINQWLFFIAMFFVVQLLVKPFGIRLAVIIVGLCQAEWVESLLLYPKDFVIGDYQFLDKLAFLIFMTAGWYAALRMSYLLHHALSRSSIRKFER</sequence>
<dbReference type="InterPro" id="IPR014617">
    <property type="entry name" value="YphA_Bacsu"/>
</dbReference>
<proteinExistence type="predicted"/>
<keyword evidence="1" id="KW-0812">Transmembrane</keyword>
<feature type="transmembrane region" description="Helical" evidence="1">
    <location>
        <begin position="101"/>
        <end position="123"/>
    </location>
</feature>
<feature type="transmembrane region" description="Helical" evidence="1">
    <location>
        <begin position="28"/>
        <end position="46"/>
    </location>
</feature>